<dbReference type="HOGENOM" id="CLU_173406_0_0_6"/>
<reference evidence="1 2" key="1">
    <citation type="journal article" date="2003" name="Genome Res.">
        <title>Comparative genome analysis of Vibrio vulnificus, a marine pathogen.</title>
        <authorList>
            <person name="Chen C.Y."/>
            <person name="Wu K.M."/>
            <person name="Chang Y.C."/>
            <person name="Chang C.H."/>
            <person name="Tsai H.C."/>
            <person name="Liao T.L."/>
            <person name="Liu Y.M."/>
            <person name="Chen H.J."/>
            <person name="Shen A.B."/>
            <person name="Li J.C."/>
            <person name="Su T.L."/>
            <person name="Shao C.P."/>
            <person name="Lee C.T."/>
            <person name="Hor L.I."/>
            <person name="Tsai S.F."/>
        </authorList>
    </citation>
    <scope>NUCLEOTIDE SEQUENCE [LARGE SCALE GENOMIC DNA]</scope>
    <source>
        <strain evidence="1 2">YJ016</strain>
    </source>
</reference>
<dbReference type="RefSeq" id="WP_011150676.1">
    <property type="nucleotide sequence ID" value="NC_005139.1"/>
</dbReference>
<evidence type="ECO:0000313" key="1">
    <source>
        <dbReference type="EMBL" id="BAC94927.1"/>
    </source>
</evidence>
<organism evidence="1 2">
    <name type="scientific">Vibrio vulnificus (strain YJ016)</name>
    <dbReference type="NCBI Taxonomy" id="196600"/>
    <lineage>
        <taxon>Bacteria</taxon>
        <taxon>Pseudomonadati</taxon>
        <taxon>Pseudomonadota</taxon>
        <taxon>Gammaproteobacteria</taxon>
        <taxon>Vibrionales</taxon>
        <taxon>Vibrionaceae</taxon>
        <taxon>Vibrio</taxon>
    </lineage>
</organism>
<protein>
    <submittedName>
        <fullName evidence="1">Uncharacterized protein</fullName>
    </submittedName>
</protein>
<name>Q7MJJ8_VIBVY</name>
<dbReference type="AlphaFoldDB" id="Q7MJJ8"/>
<dbReference type="PATRIC" id="fig|196600.6.peg.2182"/>
<sequence>MFVLEKNRFVKNWPVDVVLPVDGGKVEKHPITIDLKILGTEEGYKILQGDVGLFKETITGWSGISDAQGQSLPFNEDHRDELLNNPFFALAAVKAYQQASNGFAAIDEQP</sequence>
<dbReference type="KEGG" id="vvy:VV2163"/>
<dbReference type="Proteomes" id="UP000002675">
    <property type="component" value="Chromosome I"/>
</dbReference>
<proteinExistence type="predicted"/>
<accession>Q7MJJ8</accession>
<evidence type="ECO:0000313" key="2">
    <source>
        <dbReference type="Proteomes" id="UP000002675"/>
    </source>
</evidence>
<gene>
    <name evidence="1" type="ordered locus">VV2163</name>
</gene>
<dbReference type="EMBL" id="BA000037">
    <property type="protein sequence ID" value="BAC94927.1"/>
    <property type="molecule type" value="Genomic_DNA"/>
</dbReference>